<protein>
    <submittedName>
        <fullName evidence="1">Uncharacterized protein</fullName>
    </submittedName>
</protein>
<name>A0A512MCN2_9BACT</name>
<dbReference type="Proteomes" id="UP000321577">
    <property type="component" value="Unassembled WGS sequence"/>
</dbReference>
<dbReference type="OrthoDB" id="3078296at2"/>
<comment type="caution">
    <text evidence="1">The sequence shown here is derived from an EMBL/GenBank/DDBJ whole genome shotgun (WGS) entry which is preliminary data.</text>
</comment>
<dbReference type="EMBL" id="BKAG01000030">
    <property type="protein sequence ID" value="GEP44489.1"/>
    <property type="molecule type" value="Genomic_DNA"/>
</dbReference>
<dbReference type="AlphaFoldDB" id="A0A512MCN2"/>
<organism evidence="1 2">
    <name type="scientific">Brevifollis gellanilyticus</name>
    <dbReference type="NCBI Taxonomy" id="748831"/>
    <lineage>
        <taxon>Bacteria</taxon>
        <taxon>Pseudomonadati</taxon>
        <taxon>Verrucomicrobiota</taxon>
        <taxon>Verrucomicrobiia</taxon>
        <taxon>Verrucomicrobiales</taxon>
        <taxon>Verrucomicrobiaceae</taxon>
    </lineage>
</organism>
<gene>
    <name evidence="1" type="ORF">BGE01nite_37800</name>
</gene>
<proteinExistence type="predicted"/>
<accession>A0A512MCN2</accession>
<evidence type="ECO:0000313" key="2">
    <source>
        <dbReference type="Proteomes" id="UP000321577"/>
    </source>
</evidence>
<reference evidence="1 2" key="1">
    <citation type="submission" date="2019-07" db="EMBL/GenBank/DDBJ databases">
        <title>Whole genome shotgun sequence of Brevifollis gellanilyticus NBRC 108608.</title>
        <authorList>
            <person name="Hosoyama A."/>
            <person name="Uohara A."/>
            <person name="Ohji S."/>
            <person name="Ichikawa N."/>
        </authorList>
    </citation>
    <scope>NUCLEOTIDE SEQUENCE [LARGE SCALE GENOMIC DNA]</scope>
    <source>
        <strain evidence="1 2">NBRC 108608</strain>
    </source>
</reference>
<keyword evidence="2" id="KW-1185">Reference proteome</keyword>
<sequence>MHASVIRLFEYTRSRVTERDILDFSPGDPGYPDYVKMWTEIWRSGGIPQETEFDLSEVIGLTGWARPEAWGEPERFRRYRRFTSAVGVALLHQGNDSDSVRPANYLARDLVVDLDERCGEHLALLRAVAESTRTVLNATNVEVEFPYFTFAMMILAQRALDWSGSERAAAQLMEDEGAVRANTALNWLVCDDRFLLGLSVHGQLRGDWISLARGLRNPTRHEETQLVMEAMSG</sequence>
<evidence type="ECO:0000313" key="1">
    <source>
        <dbReference type="EMBL" id="GEP44489.1"/>
    </source>
</evidence>